<evidence type="ECO:0000259" key="1">
    <source>
        <dbReference type="SMART" id="SM01126"/>
    </source>
</evidence>
<dbReference type="AlphaFoldDB" id="A0A8J7RKJ7"/>
<dbReference type="NCBIfam" id="NF033547">
    <property type="entry name" value="transpos_IS1595"/>
    <property type="match status" value="1"/>
</dbReference>
<name>A0A8J7RKJ7_9BACT</name>
<dbReference type="Proteomes" id="UP000673975">
    <property type="component" value="Unassembled WGS sequence"/>
</dbReference>
<dbReference type="Pfam" id="PF12762">
    <property type="entry name" value="DDE_Tnp_IS1595"/>
    <property type="match status" value="1"/>
</dbReference>
<feature type="domain" description="ISXO2-like transposase" evidence="1">
    <location>
        <begin position="125"/>
        <end position="284"/>
    </location>
</feature>
<comment type="caution">
    <text evidence="2">The sequence shown here is derived from an EMBL/GenBank/DDBJ whole genome shotgun (WGS) entry which is preliminary data.</text>
</comment>
<gene>
    <name evidence="2" type="ORF">NATSA_07610</name>
</gene>
<dbReference type="SMART" id="SM01126">
    <property type="entry name" value="DDE_Tnp_IS1595"/>
    <property type="match status" value="1"/>
</dbReference>
<dbReference type="InterPro" id="IPR024442">
    <property type="entry name" value="Transposase_Zn_ribbon"/>
</dbReference>
<protein>
    <submittedName>
        <fullName evidence="2">IS1595 family transposase</fullName>
    </submittedName>
</protein>
<evidence type="ECO:0000313" key="2">
    <source>
        <dbReference type="EMBL" id="MBP3192525.1"/>
    </source>
</evidence>
<reference evidence="2" key="1">
    <citation type="submission" date="2021-02" db="EMBL/GenBank/DDBJ databases">
        <title>Natronogracilivirga saccharolytica gen. nov. sp. nov. a new anaerobic, haloalkiliphilic carbohydrate-fermenting bacterium from soda lake and proposing of Cyclonatronumiaceae fam. nov. in the phylum Balneolaeota.</title>
        <authorList>
            <person name="Zhilina T.N."/>
            <person name="Sorokin D.Y."/>
            <person name="Zavarzina D.G."/>
            <person name="Toshchakov S.V."/>
            <person name="Kublanov I.V."/>
        </authorList>
    </citation>
    <scope>NUCLEOTIDE SEQUENCE</scope>
    <source>
        <strain evidence="2">Z-1702</strain>
    </source>
</reference>
<evidence type="ECO:0000313" key="3">
    <source>
        <dbReference type="Proteomes" id="UP000673975"/>
    </source>
</evidence>
<accession>A0A8J7RKJ7</accession>
<keyword evidence="3" id="KW-1185">Reference proteome</keyword>
<proteinExistence type="predicted"/>
<dbReference type="EMBL" id="JAFIDN010000005">
    <property type="protein sequence ID" value="MBP3192525.1"/>
    <property type="molecule type" value="Genomic_DNA"/>
</dbReference>
<organism evidence="2 3">
    <name type="scientific">Natronogracilivirga saccharolytica</name>
    <dbReference type="NCBI Taxonomy" id="2812953"/>
    <lineage>
        <taxon>Bacteria</taxon>
        <taxon>Pseudomonadati</taxon>
        <taxon>Balneolota</taxon>
        <taxon>Balneolia</taxon>
        <taxon>Balneolales</taxon>
        <taxon>Cyclonatronaceae</taxon>
        <taxon>Natronogracilivirga</taxon>
    </lineage>
</organism>
<sequence>MNLMEFNERFPDEHSAMMAVKQLREKQGVICRKCGHDDHYWQRTIVSFQCKQCGARQRLRSGTIMEQSKLPYRMWLMTIHLVTATKKSFSALELQRQLGHNRYEPVWYMLQKIRSVMGKRDAKYQLAGYIELDDAFFEIGDPHQKPNKAGRGSTGKAGVLVAVESEPTENQFRRKNRKEGRKCGKLAMYVVPNINAAQVASLALAKIDAAATVHTDGHKSYNKLDQHVDRHHVTISNDPKRTSKLFPWVHTAISNAKRVIMGIHHSVHSPFLQNYLNEFCWKFNRRAVSSF</sequence>
<dbReference type="Pfam" id="PF12760">
    <property type="entry name" value="Zn_ribbon_IS1595"/>
    <property type="match status" value="1"/>
</dbReference>
<dbReference type="InterPro" id="IPR024445">
    <property type="entry name" value="Tnp_ISXO2-like"/>
</dbReference>